<keyword evidence="14" id="KW-1185">Reference proteome</keyword>
<dbReference type="GO" id="GO:0000196">
    <property type="term" value="P:cell integrity MAPK cascade"/>
    <property type="evidence" value="ECO:0007669"/>
    <property type="project" value="UniProtKB-ARBA"/>
</dbReference>
<dbReference type="InterPro" id="IPR008271">
    <property type="entry name" value="Ser/Thr_kinase_AS"/>
</dbReference>
<evidence type="ECO:0000256" key="7">
    <source>
        <dbReference type="ARBA" id="ARBA00022840"/>
    </source>
</evidence>
<evidence type="ECO:0000313" key="13">
    <source>
        <dbReference type="EMBL" id="GMM57217.1"/>
    </source>
</evidence>
<dbReference type="InterPro" id="IPR057614">
    <property type="entry name" value="PH_PKH3_C"/>
</dbReference>
<dbReference type="Pfam" id="PF25347">
    <property type="entry name" value="PH_PKH3_C"/>
    <property type="match status" value="1"/>
</dbReference>
<evidence type="ECO:0000256" key="8">
    <source>
        <dbReference type="ARBA" id="ARBA00047899"/>
    </source>
</evidence>
<keyword evidence="4" id="KW-0808">Transferase</keyword>
<feature type="region of interest" description="Disordered" evidence="11">
    <location>
        <begin position="652"/>
        <end position="778"/>
    </location>
</feature>
<dbReference type="EMBL" id="BTGD01000011">
    <property type="protein sequence ID" value="GMM57217.1"/>
    <property type="molecule type" value="Genomic_DNA"/>
</dbReference>
<protein>
    <recommendedName>
        <fullName evidence="2">non-specific serine/threonine protein kinase</fullName>
        <ecNumber evidence="2">2.7.11.1</ecNumber>
    </recommendedName>
</protein>
<evidence type="ECO:0000256" key="3">
    <source>
        <dbReference type="ARBA" id="ARBA00022527"/>
    </source>
</evidence>
<dbReference type="SMART" id="SM00220">
    <property type="entry name" value="S_TKc"/>
    <property type="match status" value="1"/>
</dbReference>
<dbReference type="SUPFAM" id="SSF56112">
    <property type="entry name" value="Protein kinase-like (PK-like)"/>
    <property type="match status" value="1"/>
</dbReference>
<dbReference type="Gene3D" id="1.10.510.10">
    <property type="entry name" value="Transferase(Phosphotransferase) domain 1"/>
    <property type="match status" value="1"/>
</dbReference>
<evidence type="ECO:0000256" key="11">
    <source>
        <dbReference type="SAM" id="MobiDB-lite"/>
    </source>
</evidence>
<dbReference type="InterPro" id="IPR017441">
    <property type="entry name" value="Protein_kinase_ATP_BS"/>
</dbReference>
<dbReference type="PROSITE" id="PS50011">
    <property type="entry name" value="PROTEIN_KINASE_DOM"/>
    <property type="match status" value="1"/>
</dbReference>
<comment type="similarity">
    <text evidence="1">Belongs to the protein kinase superfamily. AGC Ser/Thr protein kinase family. PDPK1 subfamily.</text>
</comment>
<dbReference type="CDD" id="cd05581">
    <property type="entry name" value="STKc_PDK1"/>
    <property type="match status" value="1"/>
</dbReference>
<feature type="compositionally biased region" description="Polar residues" evidence="11">
    <location>
        <begin position="850"/>
        <end position="868"/>
    </location>
</feature>
<evidence type="ECO:0000259" key="12">
    <source>
        <dbReference type="PROSITE" id="PS50011"/>
    </source>
</evidence>
<keyword evidence="6 13" id="KW-0418">Kinase</keyword>
<dbReference type="FunFam" id="1.10.510.10:FF:000534">
    <property type="entry name" value="Serine/threonine-protein kinase PKH2"/>
    <property type="match status" value="1"/>
</dbReference>
<reference evidence="13 14" key="1">
    <citation type="journal article" date="2023" name="Elife">
        <title>Identification of key yeast species and microbe-microbe interactions impacting larval growth of Drosophila in the wild.</title>
        <authorList>
            <person name="Mure A."/>
            <person name="Sugiura Y."/>
            <person name="Maeda R."/>
            <person name="Honda K."/>
            <person name="Sakurai N."/>
            <person name="Takahashi Y."/>
            <person name="Watada M."/>
            <person name="Katoh T."/>
            <person name="Gotoh A."/>
            <person name="Gotoh Y."/>
            <person name="Taniguchi I."/>
            <person name="Nakamura K."/>
            <person name="Hayashi T."/>
            <person name="Katayama T."/>
            <person name="Uemura T."/>
            <person name="Hattori Y."/>
        </authorList>
    </citation>
    <scope>NUCLEOTIDE SEQUENCE [LARGE SCALE GENOMIC DNA]</scope>
    <source>
        <strain evidence="13 14">KH-74</strain>
    </source>
</reference>
<gene>
    <name evidence="13" type="ORF">DAKH74_038330</name>
</gene>
<dbReference type="PROSITE" id="PS00108">
    <property type="entry name" value="PROTEIN_KINASE_ST"/>
    <property type="match status" value="1"/>
</dbReference>
<feature type="compositionally biased region" description="Pro residues" evidence="11">
    <location>
        <begin position="706"/>
        <end position="717"/>
    </location>
</feature>
<evidence type="ECO:0000256" key="2">
    <source>
        <dbReference type="ARBA" id="ARBA00012513"/>
    </source>
</evidence>
<dbReference type="PANTHER" id="PTHR24356">
    <property type="entry name" value="SERINE/THREONINE-PROTEIN KINASE"/>
    <property type="match status" value="1"/>
</dbReference>
<feature type="compositionally biased region" description="Low complexity" evidence="11">
    <location>
        <begin position="450"/>
        <end position="459"/>
    </location>
</feature>
<feature type="region of interest" description="Disordered" evidence="11">
    <location>
        <begin position="435"/>
        <end position="488"/>
    </location>
</feature>
<dbReference type="Proteomes" id="UP001377567">
    <property type="component" value="Unassembled WGS sequence"/>
</dbReference>
<dbReference type="GO" id="GO:0005524">
    <property type="term" value="F:ATP binding"/>
    <property type="evidence" value="ECO:0007669"/>
    <property type="project" value="UniProtKB-UniRule"/>
</dbReference>
<evidence type="ECO:0000256" key="4">
    <source>
        <dbReference type="ARBA" id="ARBA00022679"/>
    </source>
</evidence>
<dbReference type="InterPro" id="IPR011009">
    <property type="entry name" value="Kinase-like_dom_sf"/>
</dbReference>
<dbReference type="PANTHER" id="PTHR24356:SF405">
    <property type="entry name" value="SERINE_THREONINE-PROTEIN KINASE PKH3"/>
    <property type="match status" value="1"/>
</dbReference>
<dbReference type="PROSITE" id="PS00107">
    <property type="entry name" value="PROTEIN_KINASE_ATP"/>
    <property type="match status" value="1"/>
</dbReference>
<comment type="caution">
    <text evidence="13">The sequence shown here is derived from an EMBL/GenBank/DDBJ whole genome shotgun (WGS) entry which is preliminary data.</text>
</comment>
<feature type="domain" description="Protein kinase" evidence="12">
    <location>
        <begin position="14"/>
        <end position="287"/>
    </location>
</feature>
<dbReference type="AlphaFoldDB" id="A0AAV5S2P5"/>
<feature type="region of interest" description="Disordered" evidence="11">
    <location>
        <begin position="794"/>
        <end position="895"/>
    </location>
</feature>
<keyword evidence="7 10" id="KW-0067">ATP-binding</keyword>
<sequence>MDMSRQRKRTAADFVFKEELGHGSYSTVYKAVDKRDPKRVYAIKVCSKAHIIKERKVKYVTIEKNTMNLLAQGNHPGIVKLYYTFHDADNLYFALDFASGGELLALLHRYGRFNDALCRHFTAQLVDTLEYIHSRGVIHRDLKPENVLLDRDGRLMITDFGAAATTDKTDNPIDDDFTPASSFVGTAEYVSPELLLHNRCTPSSDIWALGCMIYQFTVGSPPFRGENELKTFAKIVELDYTWNPSRYDMDKSNTSINPMIVDTVRRILVTDDATRITLAQLKLLPWFQDLDWKDKGKIWQGVFTMVPSLLDRVPSPASQQAQLRQGPSRQLHVIDTPVKNITIMKQKTKTKRLMAKKNKKPTKMSENTNSIVEWRRKLGISLSHESSTGGNERTPATGIMQSPEQKNNAMFINAAAQRAVQMPLAGLGVDTNTHRMRPRAATQPAPVVSPPSLAQQQPQVSPPPPPPQPIASAPPLPTSQVQTNPAPSPPLPLKQDFIYIYEIPYHAVGPALALSSYNKIDNNLITEIVAKHESVLKCTGTRPKLLTISEAGKLAYSDDVAGSNRHGIVDVSDSDLSMYDFEFDEAARSGFLILEKYKEKIWFISLAPSVVVSQLCGGGAMGGSSPVINHSENWVDCFFRARQMLDDKQLQSGVRRLSVQDGESESSEPGEHSDENMYNHTSTSFVNSAPEPMPLAVPEPESVLPPSVPTSVLPPLPAAKNTPPVKHTPPASASPVKRVAARTTTATPVYGKSSNTIASGKRTKSSPMLQQTAQQQNNDATIASKSALLHYLAKEPVAAPHPRRKTSVDERRAHIRSPKPARRVPSSPLPAPAAKNPVERKYTPPKHMIVTSSRYEVLDTLNSSNQRVGSDHAIASSGASAAFNRQRQRNDSREK</sequence>
<feature type="binding site" evidence="10">
    <location>
        <position position="44"/>
    </location>
    <ligand>
        <name>ATP</name>
        <dbReference type="ChEBI" id="CHEBI:30616"/>
    </ligand>
</feature>
<organism evidence="13 14">
    <name type="scientific">Maudiozyma humilis</name>
    <name type="common">Sour dough yeast</name>
    <name type="synonym">Kazachstania humilis</name>
    <dbReference type="NCBI Taxonomy" id="51915"/>
    <lineage>
        <taxon>Eukaryota</taxon>
        <taxon>Fungi</taxon>
        <taxon>Dikarya</taxon>
        <taxon>Ascomycota</taxon>
        <taxon>Saccharomycotina</taxon>
        <taxon>Saccharomycetes</taxon>
        <taxon>Saccharomycetales</taxon>
        <taxon>Saccharomycetaceae</taxon>
        <taxon>Maudiozyma</taxon>
    </lineage>
</organism>
<comment type="catalytic activity">
    <reaction evidence="9">
        <text>L-seryl-[protein] + ATP = O-phospho-L-seryl-[protein] + ADP + H(+)</text>
        <dbReference type="Rhea" id="RHEA:17989"/>
        <dbReference type="Rhea" id="RHEA-COMP:9863"/>
        <dbReference type="Rhea" id="RHEA-COMP:11604"/>
        <dbReference type="ChEBI" id="CHEBI:15378"/>
        <dbReference type="ChEBI" id="CHEBI:29999"/>
        <dbReference type="ChEBI" id="CHEBI:30616"/>
        <dbReference type="ChEBI" id="CHEBI:83421"/>
        <dbReference type="ChEBI" id="CHEBI:456216"/>
        <dbReference type="EC" id="2.7.11.1"/>
    </reaction>
</comment>
<name>A0AAV5S2P5_MAUHU</name>
<dbReference type="InterPro" id="IPR039046">
    <property type="entry name" value="PDPK1"/>
</dbReference>
<dbReference type="Pfam" id="PF00069">
    <property type="entry name" value="Pkinase"/>
    <property type="match status" value="1"/>
</dbReference>
<dbReference type="EC" id="2.7.11.1" evidence="2"/>
<feature type="compositionally biased region" description="Basic residues" evidence="11">
    <location>
        <begin position="813"/>
        <end position="822"/>
    </location>
</feature>
<evidence type="ECO:0000256" key="10">
    <source>
        <dbReference type="PROSITE-ProRule" id="PRU10141"/>
    </source>
</evidence>
<evidence type="ECO:0000256" key="6">
    <source>
        <dbReference type="ARBA" id="ARBA00022777"/>
    </source>
</evidence>
<feature type="compositionally biased region" description="Pro residues" evidence="11">
    <location>
        <begin position="460"/>
        <end position="477"/>
    </location>
</feature>
<comment type="catalytic activity">
    <reaction evidence="8">
        <text>L-threonyl-[protein] + ATP = O-phospho-L-threonyl-[protein] + ADP + H(+)</text>
        <dbReference type="Rhea" id="RHEA:46608"/>
        <dbReference type="Rhea" id="RHEA-COMP:11060"/>
        <dbReference type="Rhea" id="RHEA-COMP:11605"/>
        <dbReference type="ChEBI" id="CHEBI:15378"/>
        <dbReference type="ChEBI" id="CHEBI:30013"/>
        <dbReference type="ChEBI" id="CHEBI:30616"/>
        <dbReference type="ChEBI" id="CHEBI:61977"/>
        <dbReference type="ChEBI" id="CHEBI:456216"/>
        <dbReference type="EC" id="2.7.11.1"/>
    </reaction>
</comment>
<dbReference type="InterPro" id="IPR050236">
    <property type="entry name" value="Ser_Thr_kinase_AGC"/>
</dbReference>
<dbReference type="InterPro" id="IPR000719">
    <property type="entry name" value="Prot_kinase_dom"/>
</dbReference>
<feature type="compositionally biased region" description="Polar residues" evidence="11">
    <location>
        <begin position="678"/>
        <end position="687"/>
    </location>
</feature>
<dbReference type="Gene3D" id="3.30.200.20">
    <property type="entry name" value="Phosphorylase Kinase, domain 1"/>
    <property type="match status" value="1"/>
</dbReference>
<evidence type="ECO:0000256" key="9">
    <source>
        <dbReference type="ARBA" id="ARBA00048679"/>
    </source>
</evidence>
<keyword evidence="3" id="KW-0723">Serine/threonine-protein kinase</keyword>
<proteinExistence type="inferred from homology"/>
<accession>A0AAV5S2P5</accession>
<evidence type="ECO:0000313" key="14">
    <source>
        <dbReference type="Proteomes" id="UP001377567"/>
    </source>
</evidence>
<evidence type="ECO:0000256" key="5">
    <source>
        <dbReference type="ARBA" id="ARBA00022741"/>
    </source>
</evidence>
<dbReference type="GO" id="GO:0004674">
    <property type="term" value="F:protein serine/threonine kinase activity"/>
    <property type="evidence" value="ECO:0007669"/>
    <property type="project" value="UniProtKB-KW"/>
</dbReference>
<evidence type="ECO:0000256" key="1">
    <source>
        <dbReference type="ARBA" id="ARBA00010006"/>
    </source>
</evidence>
<keyword evidence="5 10" id="KW-0547">Nucleotide-binding</keyword>